<comment type="caution">
    <text evidence="3">The sequence shown here is derived from an EMBL/GenBank/DDBJ whole genome shotgun (WGS) entry which is preliminary data.</text>
</comment>
<gene>
    <name evidence="3" type="ORF">DVR12_27375</name>
</gene>
<dbReference type="InterPro" id="IPR012334">
    <property type="entry name" value="Pectin_lyas_fold"/>
</dbReference>
<evidence type="ECO:0000313" key="3">
    <source>
        <dbReference type="EMBL" id="RFS18668.1"/>
    </source>
</evidence>
<proteinExistence type="predicted"/>
<keyword evidence="1" id="KW-0732">Signal</keyword>
<accession>A0A3E1Y1W4</accession>
<dbReference type="RefSeq" id="WP_116979033.1">
    <property type="nucleotide sequence ID" value="NZ_QPMM01000021.1"/>
</dbReference>
<dbReference type="Gene3D" id="2.160.20.10">
    <property type="entry name" value="Single-stranded right-handed beta-helix, Pectin lyase-like"/>
    <property type="match status" value="1"/>
</dbReference>
<feature type="signal peptide" evidence="1">
    <location>
        <begin position="1"/>
        <end position="18"/>
    </location>
</feature>
<dbReference type="Pfam" id="PF12708">
    <property type="entry name" value="Pect-lyase_RHGA_epim"/>
    <property type="match status" value="1"/>
</dbReference>
<reference evidence="3 4" key="1">
    <citation type="submission" date="2018-07" db="EMBL/GenBank/DDBJ databases">
        <title>Chitinophaga K2CV101002-2 sp. nov., isolated from a monsoon evergreen broad-leaved forest soil.</title>
        <authorList>
            <person name="Lv Y."/>
        </authorList>
    </citation>
    <scope>NUCLEOTIDE SEQUENCE [LARGE SCALE GENOMIC DNA]</scope>
    <source>
        <strain evidence="3 4">GDMCC 1.1288</strain>
    </source>
</reference>
<organism evidence="3 4">
    <name type="scientific">Chitinophaga silvatica</name>
    <dbReference type="NCBI Taxonomy" id="2282649"/>
    <lineage>
        <taxon>Bacteria</taxon>
        <taxon>Pseudomonadati</taxon>
        <taxon>Bacteroidota</taxon>
        <taxon>Chitinophagia</taxon>
        <taxon>Chitinophagales</taxon>
        <taxon>Chitinophagaceae</taxon>
        <taxon>Chitinophaga</taxon>
    </lineage>
</organism>
<dbReference type="EMBL" id="QPMM01000021">
    <property type="protein sequence ID" value="RFS18668.1"/>
    <property type="molecule type" value="Genomic_DNA"/>
</dbReference>
<feature type="chain" id="PRO_5017815319" description="Rhamnogalacturonase A/B/Epimerase-like pectate lyase domain-containing protein" evidence="1">
    <location>
        <begin position="19"/>
        <end position="541"/>
    </location>
</feature>
<evidence type="ECO:0000313" key="4">
    <source>
        <dbReference type="Proteomes" id="UP000260644"/>
    </source>
</evidence>
<dbReference type="SUPFAM" id="SSF51126">
    <property type="entry name" value="Pectin lyase-like"/>
    <property type="match status" value="1"/>
</dbReference>
<dbReference type="OrthoDB" id="863031at2"/>
<dbReference type="AlphaFoldDB" id="A0A3E1Y1W4"/>
<dbReference type="InterPro" id="IPR011050">
    <property type="entry name" value="Pectin_lyase_fold/virulence"/>
</dbReference>
<evidence type="ECO:0000259" key="2">
    <source>
        <dbReference type="Pfam" id="PF12708"/>
    </source>
</evidence>
<sequence length="541" mass="58917">MKKLIFILVCFISFQAIAKSDPGVDGFRDRHIFLKSYIEKSSKVVAVGKSPGFPDNIGMGIFAPLADTLNYIDVKTFGAKGDGITNDLVAIRAAAEHACVNGLNLYFSPGTYNLGDLALQQYAISIHDVNGMVIAGNNAMLICRSTGSSDDNGTAPPRIFQVSRAHNLTFRGLQFFDKGYSNTITYRGAYGIYVPATSGDVTNIEIVNVHATSMLGLMFRAYSNSRFENIDVHNTVVERGYYGLILNDPRNLHTSTFRTDSVKRAMFLIGGQFINADIWSNNHQAASAEVLLKCYGIPIKNVRLHYRSDSSQSPGNAFVSLEQQGAPSGEFLIDNVDIDVDCSGSSVGYPVAIRAYDANGNLETNTTRHWDNIRIRGLSAGIAGRQVQVFSTQSTLGLIEVDQQLDPNNFFPPYFPGFVRKVGNSWNYTIVGPLTTATQFVDLSKFPGFPGRVGVIKMRAVMIDNTSSGTATNMTYQEDVLFVSIANNGNVNIIGQANLQKKNTVTAATITYSANTNGINATFSNYGNALSLAYLTVEPFQ</sequence>
<feature type="domain" description="Rhamnogalacturonase A/B/Epimerase-like pectate lyase" evidence="2">
    <location>
        <begin position="72"/>
        <end position="246"/>
    </location>
</feature>
<evidence type="ECO:0000256" key="1">
    <source>
        <dbReference type="SAM" id="SignalP"/>
    </source>
</evidence>
<dbReference type="Proteomes" id="UP000260644">
    <property type="component" value="Unassembled WGS sequence"/>
</dbReference>
<dbReference type="InterPro" id="IPR024535">
    <property type="entry name" value="RHGA/B-epi-like_pectate_lyase"/>
</dbReference>
<protein>
    <recommendedName>
        <fullName evidence="2">Rhamnogalacturonase A/B/Epimerase-like pectate lyase domain-containing protein</fullName>
    </recommendedName>
</protein>
<name>A0A3E1Y1W4_9BACT</name>
<keyword evidence="4" id="KW-1185">Reference proteome</keyword>